<evidence type="ECO:0000256" key="5">
    <source>
        <dbReference type="ARBA" id="ARBA00025933"/>
    </source>
</evidence>
<evidence type="ECO:0000259" key="7">
    <source>
        <dbReference type="Pfam" id="PF00460"/>
    </source>
</evidence>
<accession>A0ABU9YWF9</accession>
<evidence type="ECO:0000256" key="4">
    <source>
        <dbReference type="ARBA" id="ARBA00023143"/>
    </source>
</evidence>
<feature type="domain" description="Flagellar basal-body/hook protein C-terminal" evidence="8">
    <location>
        <begin position="89"/>
        <end position="132"/>
    </location>
</feature>
<comment type="subunit">
    <text evidence="5 6">The basal body constitutes a major portion of the flagellar organelle and consists of four rings (L,P,S, and M) mounted on a central rod. The rod consists of about 26 subunits of FlgG in the distal portion, and FlgB, FlgC and FlgF are thought to build up the proximal portion of the rod with about 6 subunits each.</text>
</comment>
<evidence type="ECO:0000313" key="10">
    <source>
        <dbReference type="Proteomes" id="UP001410394"/>
    </source>
</evidence>
<comment type="similarity">
    <text evidence="2">Belongs to the flagella basal body rod proteins family.</text>
</comment>
<evidence type="ECO:0000256" key="6">
    <source>
        <dbReference type="RuleBase" id="RU362062"/>
    </source>
</evidence>
<keyword evidence="4 6" id="KW-0975">Bacterial flagellum</keyword>
<keyword evidence="9" id="KW-0282">Flagellum</keyword>
<dbReference type="InterPro" id="IPR006299">
    <property type="entry name" value="FlgC"/>
</dbReference>
<dbReference type="NCBIfam" id="TIGR01395">
    <property type="entry name" value="FlgC"/>
    <property type="match status" value="1"/>
</dbReference>
<protein>
    <recommendedName>
        <fullName evidence="3 6">Flagellar basal-body rod protein FlgC</fullName>
    </recommendedName>
</protein>
<dbReference type="InterPro" id="IPR001444">
    <property type="entry name" value="Flag_bb_rod_N"/>
</dbReference>
<dbReference type="RefSeq" id="WP_345918770.1">
    <property type="nucleotide sequence ID" value="NZ_JBDIVE010000002.1"/>
</dbReference>
<keyword evidence="9" id="KW-0969">Cilium</keyword>
<comment type="caution">
    <text evidence="9">The sequence shown here is derived from an EMBL/GenBank/DDBJ whole genome shotgun (WGS) entry which is preliminary data.</text>
</comment>
<evidence type="ECO:0000256" key="2">
    <source>
        <dbReference type="ARBA" id="ARBA00009677"/>
    </source>
</evidence>
<dbReference type="PANTHER" id="PTHR30435">
    <property type="entry name" value="FLAGELLAR PROTEIN"/>
    <property type="match status" value="1"/>
</dbReference>
<dbReference type="Proteomes" id="UP001410394">
    <property type="component" value="Unassembled WGS sequence"/>
</dbReference>
<comment type="subcellular location">
    <subcellularLocation>
        <location evidence="1 6">Bacterial flagellum basal body</location>
    </subcellularLocation>
</comment>
<dbReference type="InterPro" id="IPR019776">
    <property type="entry name" value="Flagellar_basal_body_rod_CS"/>
</dbReference>
<dbReference type="InterPro" id="IPR010930">
    <property type="entry name" value="Flg_bb/hook_C_dom"/>
</dbReference>
<feature type="domain" description="Flagellar basal body rod protein N-terminal" evidence="7">
    <location>
        <begin position="9"/>
        <end position="36"/>
    </location>
</feature>
<sequence length="135" mass="14551">MSLFDVFGIASSAMHAQSLRLNTTASNMANADSVAGPDGQPYRAKQVVFQARQQGNNPYAQGVQVLQVVESAAPLRMVYDPKSPAANKDGYVSMPNVDVVEEMTNMISSSRAYQTDVEMMNTAKTMLQKALTIGS</sequence>
<dbReference type="PANTHER" id="PTHR30435:SF2">
    <property type="entry name" value="FLAGELLAR BASAL-BODY ROD PROTEIN FLGC"/>
    <property type="match status" value="1"/>
</dbReference>
<proteinExistence type="inferred from homology"/>
<reference evidence="9 10" key="1">
    <citation type="journal article" date="2018" name="Int. J. Syst. Evol. Microbiol.">
        <title>Uliginosibacterium sediminicola sp. nov., isolated from freshwater sediment.</title>
        <authorList>
            <person name="Hwang W.M."/>
            <person name="Kim S.M."/>
            <person name="Kang K."/>
            <person name="Ahn T.Y."/>
        </authorList>
    </citation>
    <scope>NUCLEOTIDE SEQUENCE [LARGE SCALE GENOMIC DNA]</scope>
    <source>
        <strain evidence="9 10">M1-21</strain>
    </source>
</reference>
<evidence type="ECO:0000259" key="8">
    <source>
        <dbReference type="Pfam" id="PF06429"/>
    </source>
</evidence>
<dbReference type="Pfam" id="PF06429">
    <property type="entry name" value="Flg_bbr_C"/>
    <property type="match status" value="1"/>
</dbReference>
<evidence type="ECO:0000256" key="3">
    <source>
        <dbReference type="ARBA" id="ARBA00017941"/>
    </source>
</evidence>
<organism evidence="9 10">
    <name type="scientific">Uliginosibacterium sediminicola</name>
    <dbReference type="NCBI Taxonomy" id="2024550"/>
    <lineage>
        <taxon>Bacteria</taxon>
        <taxon>Pseudomonadati</taxon>
        <taxon>Pseudomonadota</taxon>
        <taxon>Betaproteobacteria</taxon>
        <taxon>Rhodocyclales</taxon>
        <taxon>Zoogloeaceae</taxon>
        <taxon>Uliginosibacterium</taxon>
    </lineage>
</organism>
<keyword evidence="9" id="KW-0966">Cell projection</keyword>
<evidence type="ECO:0000256" key="1">
    <source>
        <dbReference type="ARBA" id="ARBA00004117"/>
    </source>
</evidence>
<dbReference type="PROSITE" id="PS00588">
    <property type="entry name" value="FLAGELLA_BB_ROD"/>
    <property type="match status" value="1"/>
</dbReference>
<dbReference type="Pfam" id="PF00460">
    <property type="entry name" value="Flg_bb_rod"/>
    <property type="match status" value="1"/>
</dbReference>
<keyword evidence="10" id="KW-1185">Reference proteome</keyword>
<gene>
    <name evidence="9" type="primary">flgC</name>
    <name evidence="9" type="ORF">ABDB84_05905</name>
</gene>
<name>A0ABU9YWF9_9RHOO</name>
<evidence type="ECO:0000313" key="9">
    <source>
        <dbReference type="EMBL" id="MEN3068007.1"/>
    </source>
</evidence>
<dbReference type="EMBL" id="JBDIVE010000002">
    <property type="protein sequence ID" value="MEN3068007.1"/>
    <property type="molecule type" value="Genomic_DNA"/>
</dbReference>